<reference evidence="2 3" key="1">
    <citation type="submission" date="2018-06" db="EMBL/GenBank/DDBJ databases">
        <title>Comparative genomics reveals the genomic features of Rhizophagus irregularis, R. cerebriforme, R. diaphanum and Gigaspora rosea, and their symbiotic lifestyle signature.</title>
        <authorList>
            <person name="Morin E."/>
            <person name="San Clemente H."/>
            <person name="Chen E.C.H."/>
            <person name="De La Providencia I."/>
            <person name="Hainaut M."/>
            <person name="Kuo A."/>
            <person name="Kohler A."/>
            <person name="Murat C."/>
            <person name="Tang N."/>
            <person name="Roy S."/>
            <person name="Loubradou J."/>
            <person name="Henrissat B."/>
            <person name="Grigoriev I.V."/>
            <person name="Corradi N."/>
            <person name="Roux C."/>
            <person name="Martin F.M."/>
        </authorList>
    </citation>
    <scope>NUCLEOTIDE SEQUENCE [LARGE SCALE GENOMIC DNA]</scope>
    <source>
        <strain evidence="2 3">DAOM 227022</strain>
    </source>
</reference>
<evidence type="ECO:0000256" key="1">
    <source>
        <dbReference type="SAM" id="MobiDB-lite"/>
    </source>
</evidence>
<sequence>MPLPPLPSLSEENKLKLIYKPPRNKKYNLQNEIRLEKEKQHPTLSRDLTPPRDPTPPRNPTPPRVLTPPRDPTLLRTRRKAKNNVIIY</sequence>
<gene>
    <name evidence="2" type="ORF">C1645_817291</name>
</gene>
<name>A0A397TD85_9GLOM</name>
<dbReference type="Proteomes" id="UP000265703">
    <property type="component" value="Unassembled WGS sequence"/>
</dbReference>
<evidence type="ECO:0000313" key="3">
    <source>
        <dbReference type="Proteomes" id="UP000265703"/>
    </source>
</evidence>
<feature type="compositionally biased region" description="Pro residues" evidence="1">
    <location>
        <begin position="51"/>
        <end position="71"/>
    </location>
</feature>
<accession>A0A397TD85</accession>
<organism evidence="2 3">
    <name type="scientific">Glomus cerebriforme</name>
    <dbReference type="NCBI Taxonomy" id="658196"/>
    <lineage>
        <taxon>Eukaryota</taxon>
        <taxon>Fungi</taxon>
        <taxon>Fungi incertae sedis</taxon>
        <taxon>Mucoromycota</taxon>
        <taxon>Glomeromycotina</taxon>
        <taxon>Glomeromycetes</taxon>
        <taxon>Glomerales</taxon>
        <taxon>Glomeraceae</taxon>
        <taxon>Glomus</taxon>
    </lineage>
</organism>
<protein>
    <submittedName>
        <fullName evidence="2">Uncharacterized protein</fullName>
    </submittedName>
</protein>
<comment type="caution">
    <text evidence="2">The sequence shown here is derived from an EMBL/GenBank/DDBJ whole genome shotgun (WGS) entry which is preliminary data.</text>
</comment>
<keyword evidence="3" id="KW-1185">Reference proteome</keyword>
<proteinExistence type="predicted"/>
<dbReference type="AlphaFoldDB" id="A0A397TD85"/>
<feature type="region of interest" description="Disordered" evidence="1">
    <location>
        <begin position="21"/>
        <end position="72"/>
    </location>
</feature>
<evidence type="ECO:0000313" key="2">
    <source>
        <dbReference type="EMBL" id="RIA94926.1"/>
    </source>
</evidence>
<dbReference type="EMBL" id="QKYT01000070">
    <property type="protein sequence ID" value="RIA94926.1"/>
    <property type="molecule type" value="Genomic_DNA"/>
</dbReference>